<dbReference type="OrthoDB" id="9806955at2"/>
<evidence type="ECO:0000256" key="1">
    <source>
        <dbReference type="ARBA" id="ARBA00023239"/>
    </source>
</evidence>
<evidence type="ECO:0000313" key="3">
    <source>
        <dbReference type="Proteomes" id="UP000194450"/>
    </source>
</evidence>
<dbReference type="EMBL" id="FXWH01000003">
    <property type="protein sequence ID" value="SMQ80523.1"/>
    <property type="molecule type" value="Genomic_DNA"/>
</dbReference>
<dbReference type="InterPro" id="IPR024083">
    <property type="entry name" value="Fumarase/histidase_N"/>
</dbReference>
<gene>
    <name evidence="2" type="ORF">SAMN06297229_2279</name>
</gene>
<dbReference type="SUPFAM" id="SSF48557">
    <property type="entry name" value="L-aspartase-like"/>
    <property type="match status" value="1"/>
</dbReference>
<dbReference type="AlphaFoldDB" id="A0A1Y6G3J4"/>
<dbReference type="GO" id="GO:0016841">
    <property type="term" value="F:ammonia-lyase activity"/>
    <property type="evidence" value="ECO:0007669"/>
    <property type="project" value="InterPro"/>
</dbReference>
<dbReference type="Pfam" id="PF00221">
    <property type="entry name" value="Lyase_aromatic"/>
    <property type="match status" value="1"/>
</dbReference>
<dbReference type="CDD" id="cd00332">
    <property type="entry name" value="PAL-HAL"/>
    <property type="match status" value="1"/>
</dbReference>
<dbReference type="Gene3D" id="1.10.275.10">
    <property type="entry name" value="Fumarase/aspartase (N-terminal domain)"/>
    <property type="match status" value="1"/>
</dbReference>
<dbReference type="RefSeq" id="WP_086435405.1">
    <property type="nucleotide sequence ID" value="NZ_FXWH01000003.1"/>
</dbReference>
<dbReference type="PANTHER" id="PTHR10362">
    <property type="entry name" value="HISTIDINE AMMONIA-LYASE"/>
    <property type="match status" value="1"/>
</dbReference>
<reference evidence="3" key="1">
    <citation type="submission" date="2017-04" db="EMBL/GenBank/DDBJ databases">
        <authorList>
            <person name="Varghese N."/>
            <person name="Submissions S."/>
        </authorList>
    </citation>
    <scope>NUCLEOTIDE SEQUENCE [LARGE SCALE GENOMIC DNA]</scope>
</reference>
<sequence length="526" mass="56157">MTRPVQLAANQDLSPAQLEAVANGAELQLSQQHWQAVQQCYEQVQQLLQQRARIYGLTTGYGPLADTYIDPADSASLQRNLIYHLSSGTGPLLAVTQVRAIMAARVATLARGHSGVHPKCLKLLLACLNQDLIPVVPSLGTVGASGDLTPLAHIARGLLGEGNMHVQGQLVTAADALAKAKLEPLAPTGKDALALVNGTSAMTAIAGLNQQLSERLLTLSVKHTVLYGEVLSGSTEALQPGLGQLRPHAGQCWAHQQLLAQAEGSERLQAYAPPPQLNDQVQQQQAMFAQAMPQDAYSFRCAPQHLGAVYDTLKFHQQTVTTELASVTDNPVFLNQPDGSVQVLHGGNFFGQHIALAADALNNALLTLAIHSERRIARVTDDKLNQGLPPFVRGNNNGLHSGFMGAQVTASALVAELRTHAHPASIQSIPTNANNQDVVTMGTIAARRCAETLQRLSELLAIEAMILAQAAELRHASVTSFSPASQAFIGEVRKQVKPLGDDRSLADDIQRLAHHLQQPGFNAQLV</sequence>
<dbReference type="Gene3D" id="1.20.200.10">
    <property type="entry name" value="Fumarase/aspartase (Central domain)"/>
    <property type="match status" value="1"/>
</dbReference>
<name>A0A1Y6G3J4_9GAMM</name>
<accession>A0A1Y6G3J4</accession>
<keyword evidence="3" id="KW-1185">Reference proteome</keyword>
<dbReference type="InterPro" id="IPR008948">
    <property type="entry name" value="L-Aspartase-like"/>
</dbReference>
<keyword evidence="1 2" id="KW-0456">Lyase</keyword>
<dbReference type="PROSITE" id="PS00488">
    <property type="entry name" value="PAL_HISTIDASE"/>
    <property type="match status" value="1"/>
</dbReference>
<dbReference type="Proteomes" id="UP000194450">
    <property type="component" value="Unassembled WGS sequence"/>
</dbReference>
<evidence type="ECO:0000313" key="2">
    <source>
        <dbReference type="EMBL" id="SMQ80523.1"/>
    </source>
</evidence>
<proteinExistence type="predicted"/>
<dbReference type="InterPro" id="IPR022313">
    <property type="entry name" value="Phe/His_NH3-lyase_AS"/>
</dbReference>
<protein>
    <submittedName>
        <fullName evidence="2">Histidine ammonia-lyase</fullName>
    </submittedName>
</protein>
<dbReference type="FunFam" id="1.10.275.10:FF:000005">
    <property type="entry name" value="Histidine ammonia-lyase"/>
    <property type="match status" value="1"/>
</dbReference>
<organism evidence="2 3">
    <name type="scientific">Pseudidiomarina planktonica</name>
    <dbReference type="NCBI Taxonomy" id="1323738"/>
    <lineage>
        <taxon>Bacteria</taxon>
        <taxon>Pseudomonadati</taxon>
        <taxon>Pseudomonadota</taxon>
        <taxon>Gammaproteobacteria</taxon>
        <taxon>Alteromonadales</taxon>
        <taxon>Idiomarinaceae</taxon>
        <taxon>Pseudidiomarina</taxon>
    </lineage>
</organism>
<dbReference type="InterPro" id="IPR001106">
    <property type="entry name" value="Aromatic_Lyase"/>
</dbReference>